<feature type="transmembrane region" description="Helical" evidence="12">
    <location>
        <begin position="415"/>
        <end position="435"/>
    </location>
</feature>
<comment type="subcellular location">
    <subcellularLocation>
        <location evidence="2">Cell membrane</location>
        <topology evidence="2">Multi-pass membrane protein</topology>
    </subcellularLocation>
</comment>
<evidence type="ECO:0000256" key="5">
    <source>
        <dbReference type="ARBA" id="ARBA00022448"/>
    </source>
</evidence>
<reference evidence="13 14" key="1">
    <citation type="submission" date="2018-05" db="EMBL/GenBank/DDBJ databases">
        <title>Genome comparison of Eubacterium sp.</title>
        <authorList>
            <person name="Feng Y."/>
            <person name="Sanchez-Andrea I."/>
            <person name="Stams A.J.M."/>
            <person name="De Vos W.M."/>
        </authorList>
    </citation>
    <scope>NUCLEOTIDE SEQUENCE [LARGE SCALE GENOMIC DNA]</scope>
    <source>
        <strain evidence="13 14">YI</strain>
    </source>
</reference>
<feature type="transmembrane region" description="Helical" evidence="12">
    <location>
        <begin position="339"/>
        <end position="361"/>
    </location>
</feature>
<comment type="catalytic activity">
    <reaction evidence="1">
        <text>4-aminobutanoate(in) + L-glutamate(out) = 4-aminobutanoate(out) + L-glutamate(in)</text>
        <dbReference type="Rhea" id="RHEA:28919"/>
        <dbReference type="ChEBI" id="CHEBI:29985"/>
        <dbReference type="ChEBI" id="CHEBI:59888"/>
    </reaction>
</comment>
<dbReference type="Gene3D" id="1.20.1740.10">
    <property type="entry name" value="Amino acid/polyamine transporter I"/>
    <property type="match status" value="1"/>
</dbReference>
<keyword evidence="5" id="KW-0813">Transport</keyword>
<feature type="transmembrane region" description="Helical" evidence="12">
    <location>
        <begin position="130"/>
        <end position="148"/>
    </location>
</feature>
<dbReference type="RefSeq" id="WP_058693930.1">
    <property type="nucleotide sequence ID" value="NZ_CP029487.1"/>
</dbReference>
<dbReference type="InterPro" id="IPR004759">
    <property type="entry name" value="Glu_antiport"/>
</dbReference>
<comment type="similarity">
    <text evidence="3">Belongs to the amino acid-polyamine-organocation (APC) superfamily. Glutamate:GABA antiporter (GGA) (TC 2.A.3.7) family.</text>
</comment>
<keyword evidence="8 12" id="KW-0812">Transmembrane</keyword>
<name>A0A4P9C8E8_EUBML</name>
<evidence type="ECO:0000256" key="2">
    <source>
        <dbReference type="ARBA" id="ARBA00004651"/>
    </source>
</evidence>
<dbReference type="NCBIfam" id="TIGR00910">
    <property type="entry name" value="2A0307_GadC"/>
    <property type="match status" value="1"/>
</dbReference>
<sequence length="475" mass="52508">MKNQLLNDTSKTSKLTLFSFFAMTASMVMTADKYATFASSGFSLAFFLVAGGFLWFIPVSLCAAEMATVEGWEEGGVFTWVGKTIGERFGFAAIFFQWFQITIGFISMIYFILGSFSYVFNIPALEQNPFIKFIGVLVVFWALSLSQLGGTKYTAMISKVGFIAGILFPVLLLFGLTGAYVSSGGPIHLEMNVHTLIPDFKDVDDLVIFASFILSFMGIEVSATHVNQLKNPSRNYPLTMIILVVLAIILNTVGGISVAMVVPAQNLSYSSGVVQTFENLFRYFNPDLLWMVRILGAMIAIGVMAEVSSWVVGPSRGLYVAAKDNLLPKIFKKTNGRGIPTNLILGQGIIVTIWAAVLTFGGGGNNLSFLTAISLSVVIYLITYFLFFGAYFILLYKHPDYKRAYQIPGGRLVKTIIAGVGLLMSIFTFVVTFFPPDQLAPDNYIRYDMILIISFLVVLTLPFLLYHIERKKHKT</sequence>
<evidence type="ECO:0000256" key="12">
    <source>
        <dbReference type="SAM" id="Phobius"/>
    </source>
</evidence>
<dbReference type="GO" id="GO:0006865">
    <property type="term" value="P:amino acid transport"/>
    <property type="evidence" value="ECO:0007669"/>
    <property type="project" value="UniProtKB-KW"/>
</dbReference>
<evidence type="ECO:0000256" key="7">
    <source>
        <dbReference type="ARBA" id="ARBA00022475"/>
    </source>
</evidence>
<feature type="transmembrane region" description="Helical" evidence="12">
    <location>
        <begin position="12"/>
        <end position="31"/>
    </location>
</feature>
<evidence type="ECO:0000313" key="13">
    <source>
        <dbReference type="EMBL" id="QCT71041.1"/>
    </source>
</evidence>
<feature type="transmembrane region" description="Helical" evidence="12">
    <location>
        <begin position="367"/>
        <end position="394"/>
    </location>
</feature>
<keyword evidence="7" id="KW-1003">Cell membrane</keyword>
<keyword evidence="10 12" id="KW-1133">Transmembrane helix</keyword>
<evidence type="ECO:0000256" key="11">
    <source>
        <dbReference type="ARBA" id="ARBA00023136"/>
    </source>
</evidence>
<dbReference type="PANTHER" id="PTHR42770">
    <property type="entry name" value="AMINO ACID TRANSPORTER-RELATED"/>
    <property type="match status" value="1"/>
</dbReference>
<dbReference type="Pfam" id="PF13520">
    <property type="entry name" value="AA_permease_2"/>
    <property type="match status" value="1"/>
</dbReference>
<evidence type="ECO:0000256" key="6">
    <source>
        <dbReference type="ARBA" id="ARBA00022449"/>
    </source>
</evidence>
<feature type="transmembrane region" description="Helical" evidence="12">
    <location>
        <begin position="160"/>
        <end position="181"/>
    </location>
</feature>
<dbReference type="AlphaFoldDB" id="A0A4P9C8E8"/>
<dbReference type="GO" id="GO:0015297">
    <property type="term" value="F:antiporter activity"/>
    <property type="evidence" value="ECO:0007669"/>
    <property type="project" value="UniProtKB-KW"/>
</dbReference>
<dbReference type="InterPro" id="IPR002293">
    <property type="entry name" value="AA/rel_permease1"/>
</dbReference>
<evidence type="ECO:0000313" key="14">
    <source>
        <dbReference type="Proteomes" id="UP000218387"/>
    </source>
</evidence>
<organism evidence="13 14">
    <name type="scientific">Eubacterium maltosivorans</name>
    <dbReference type="NCBI Taxonomy" id="2041044"/>
    <lineage>
        <taxon>Bacteria</taxon>
        <taxon>Bacillati</taxon>
        <taxon>Bacillota</taxon>
        <taxon>Clostridia</taxon>
        <taxon>Eubacteriales</taxon>
        <taxon>Eubacteriaceae</taxon>
        <taxon>Eubacterium</taxon>
    </lineage>
</organism>
<evidence type="ECO:0000256" key="4">
    <source>
        <dbReference type="ARBA" id="ARBA00018235"/>
    </source>
</evidence>
<keyword evidence="9" id="KW-0029">Amino-acid transport</keyword>
<evidence type="ECO:0000256" key="8">
    <source>
        <dbReference type="ARBA" id="ARBA00022692"/>
    </source>
</evidence>
<feature type="transmembrane region" description="Helical" evidence="12">
    <location>
        <begin position="206"/>
        <end position="226"/>
    </location>
</feature>
<gene>
    <name evidence="13" type="primary">gadC</name>
    <name evidence="13" type="ORF">CPZ25_006785</name>
</gene>
<dbReference type="EMBL" id="CP029487">
    <property type="protein sequence ID" value="QCT71041.1"/>
    <property type="molecule type" value="Genomic_DNA"/>
</dbReference>
<evidence type="ECO:0000256" key="3">
    <source>
        <dbReference type="ARBA" id="ARBA00010503"/>
    </source>
</evidence>
<dbReference type="PANTHER" id="PTHR42770:SF15">
    <property type="entry name" value="GLUTAMATE_GAMMA-AMINOBUTYRATE ANTIPORTER-RELATED"/>
    <property type="match status" value="1"/>
</dbReference>
<keyword evidence="14" id="KW-1185">Reference proteome</keyword>
<feature type="transmembrane region" description="Helical" evidence="12">
    <location>
        <begin position="447"/>
        <end position="466"/>
    </location>
</feature>
<evidence type="ECO:0000256" key="1">
    <source>
        <dbReference type="ARBA" id="ARBA00001341"/>
    </source>
</evidence>
<dbReference type="GO" id="GO:0005886">
    <property type="term" value="C:plasma membrane"/>
    <property type="evidence" value="ECO:0007669"/>
    <property type="project" value="UniProtKB-SubCell"/>
</dbReference>
<dbReference type="Proteomes" id="UP000218387">
    <property type="component" value="Chromosome"/>
</dbReference>
<dbReference type="InterPro" id="IPR050367">
    <property type="entry name" value="APC_superfamily"/>
</dbReference>
<feature type="transmembrane region" description="Helical" evidence="12">
    <location>
        <begin position="238"/>
        <end position="262"/>
    </location>
</feature>
<feature type="transmembrane region" description="Helical" evidence="12">
    <location>
        <begin position="290"/>
        <end position="313"/>
    </location>
</feature>
<evidence type="ECO:0000256" key="10">
    <source>
        <dbReference type="ARBA" id="ARBA00022989"/>
    </source>
</evidence>
<keyword evidence="11 12" id="KW-0472">Membrane</keyword>
<feature type="transmembrane region" description="Helical" evidence="12">
    <location>
        <begin position="37"/>
        <end position="57"/>
    </location>
</feature>
<evidence type="ECO:0000256" key="9">
    <source>
        <dbReference type="ARBA" id="ARBA00022970"/>
    </source>
</evidence>
<protein>
    <recommendedName>
        <fullName evidence="4">Glutamate/gamma-aminobutyrate antiporter</fullName>
    </recommendedName>
</protein>
<proteinExistence type="inferred from homology"/>
<accession>A0A4P9C8E8</accession>
<keyword evidence="6" id="KW-0050">Antiport</keyword>
<dbReference type="KEGG" id="emt:CPZ25_006785"/>
<dbReference type="PIRSF" id="PIRSF006060">
    <property type="entry name" value="AA_transporter"/>
    <property type="match status" value="1"/>
</dbReference>
<feature type="transmembrane region" description="Helical" evidence="12">
    <location>
        <begin position="98"/>
        <end position="118"/>
    </location>
</feature>